<name>A0ABY7E829_MYAAR</name>
<proteinExistence type="predicted"/>
<dbReference type="EMBL" id="CP111016">
    <property type="protein sequence ID" value="WAR05319.1"/>
    <property type="molecule type" value="Genomic_DNA"/>
</dbReference>
<accession>A0ABY7E829</accession>
<evidence type="ECO:0000313" key="2">
    <source>
        <dbReference type="Proteomes" id="UP001164746"/>
    </source>
</evidence>
<gene>
    <name evidence="1" type="ORF">MAR_020688</name>
</gene>
<dbReference type="Proteomes" id="UP001164746">
    <property type="component" value="Chromosome 5"/>
</dbReference>
<keyword evidence="2" id="KW-1185">Reference proteome</keyword>
<dbReference type="InterPro" id="IPR011010">
    <property type="entry name" value="DNA_brk_join_enz"/>
</dbReference>
<evidence type="ECO:0000313" key="1">
    <source>
        <dbReference type="EMBL" id="WAR05319.1"/>
    </source>
</evidence>
<sequence length="117" mass="13404">MRSEKHFRVSQRERVVPDCPVRMCLVCTGHTLRNRLDGISLPAKEGQHRKIIYATDWALCSVKVMQAKGTYDGFMKSICKAAQFDQQYTAHFLRVTAIQTMNEAGFEARHIMFISGH</sequence>
<organism evidence="1 2">
    <name type="scientific">Mya arenaria</name>
    <name type="common">Soft-shell clam</name>
    <dbReference type="NCBI Taxonomy" id="6604"/>
    <lineage>
        <taxon>Eukaryota</taxon>
        <taxon>Metazoa</taxon>
        <taxon>Spiralia</taxon>
        <taxon>Lophotrochozoa</taxon>
        <taxon>Mollusca</taxon>
        <taxon>Bivalvia</taxon>
        <taxon>Autobranchia</taxon>
        <taxon>Heteroconchia</taxon>
        <taxon>Euheterodonta</taxon>
        <taxon>Imparidentia</taxon>
        <taxon>Neoheterodontei</taxon>
        <taxon>Myida</taxon>
        <taxon>Myoidea</taxon>
        <taxon>Myidae</taxon>
        <taxon>Mya</taxon>
    </lineage>
</organism>
<dbReference type="SUPFAM" id="SSF56349">
    <property type="entry name" value="DNA breaking-rejoining enzymes"/>
    <property type="match status" value="1"/>
</dbReference>
<protein>
    <submittedName>
        <fullName evidence="1">Uncharacterized protein</fullName>
    </submittedName>
</protein>
<reference evidence="1" key="1">
    <citation type="submission" date="2022-11" db="EMBL/GenBank/DDBJ databases">
        <title>Centuries of genome instability and evolution in soft-shell clam transmissible cancer (bioRxiv).</title>
        <authorList>
            <person name="Hart S.F.M."/>
            <person name="Yonemitsu M.A."/>
            <person name="Giersch R.M."/>
            <person name="Beal B.F."/>
            <person name="Arriagada G."/>
            <person name="Davis B.W."/>
            <person name="Ostrander E.A."/>
            <person name="Goff S.P."/>
            <person name="Metzger M.J."/>
        </authorList>
    </citation>
    <scope>NUCLEOTIDE SEQUENCE</scope>
    <source>
        <strain evidence="1">MELC-2E11</strain>
        <tissue evidence="1">Siphon/mantle</tissue>
    </source>
</reference>